<dbReference type="EMBL" id="WJBD01000004">
    <property type="protein sequence ID" value="MBC3887780.1"/>
    <property type="molecule type" value="Genomic_DNA"/>
</dbReference>
<dbReference type="SMART" id="SM00530">
    <property type="entry name" value="HTH_XRE"/>
    <property type="match status" value="1"/>
</dbReference>
<dbReference type="InterPro" id="IPR001387">
    <property type="entry name" value="Cro/C1-type_HTH"/>
</dbReference>
<evidence type="ECO:0000313" key="4">
    <source>
        <dbReference type="Proteomes" id="UP000616595"/>
    </source>
</evidence>
<evidence type="ECO:0000256" key="1">
    <source>
        <dbReference type="ARBA" id="ARBA00023125"/>
    </source>
</evidence>
<dbReference type="OrthoDB" id="9812495at2"/>
<proteinExistence type="predicted"/>
<dbReference type="SUPFAM" id="SSF47413">
    <property type="entry name" value="lambda repressor-like DNA-binding domains"/>
    <property type="match status" value="1"/>
</dbReference>
<protein>
    <submittedName>
        <fullName evidence="3">Helix-turn-helix domain-containing protein</fullName>
    </submittedName>
</protein>
<dbReference type="PROSITE" id="PS50943">
    <property type="entry name" value="HTH_CROC1"/>
    <property type="match status" value="1"/>
</dbReference>
<dbReference type="Proteomes" id="UP000616595">
    <property type="component" value="Unassembled WGS sequence"/>
</dbReference>
<dbReference type="InterPro" id="IPR010982">
    <property type="entry name" value="Lambda_DNA-bd_dom_sf"/>
</dbReference>
<dbReference type="PANTHER" id="PTHR46558:SF11">
    <property type="entry name" value="HTH-TYPE TRANSCRIPTIONAL REGULATOR XRE"/>
    <property type="match status" value="1"/>
</dbReference>
<comment type="caution">
    <text evidence="3">The sequence shown here is derived from an EMBL/GenBank/DDBJ whole genome shotgun (WGS) entry which is preliminary data.</text>
</comment>
<dbReference type="Pfam" id="PF01381">
    <property type="entry name" value="HTH_3"/>
    <property type="match status" value="1"/>
</dbReference>
<dbReference type="PANTHER" id="PTHR46558">
    <property type="entry name" value="TRACRIPTIONAL REGULATORY PROTEIN-RELATED-RELATED"/>
    <property type="match status" value="1"/>
</dbReference>
<evidence type="ECO:0000313" key="3">
    <source>
        <dbReference type="EMBL" id="MBC3887780.1"/>
    </source>
</evidence>
<reference evidence="3" key="2">
    <citation type="submission" date="2020-10" db="EMBL/GenBank/DDBJ databases">
        <title>Comparative genomics of the Acetobacterium genus.</title>
        <authorList>
            <person name="Marshall C."/>
            <person name="May H."/>
            <person name="Norman S."/>
        </authorList>
    </citation>
    <scope>NUCLEOTIDE SEQUENCE</scope>
    <source>
        <strain evidence="3">DER-2019</strain>
    </source>
</reference>
<dbReference type="CDD" id="cd00093">
    <property type="entry name" value="HTH_XRE"/>
    <property type="match status" value="1"/>
</dbReference>
<gene>
    <name evidence="3" type="ORF">GH810_05600</name>
</gene>
<keyword evidence="4" id="KW-1185">Reference proteome</keyword>
<dbReference type="GO" id="GO:0003677">
    <property type="term" value="F:DNA binding"/>
    <property type="evidence" value="ECO:0007669"/>
    <property type="project" value="UniProtKB-KW"/>
</dbReference>
<sequence>MNEINIAKTLISKRRAKGITQEELAAYIGVTKASVSKWETSQSYPDITYLPQLAAYFNISIDDLIGYSPQMTKEDIKILYHELASKFAEQPFAEVIAECRFIIKKYYSCFPLLLQMAILLLNHHMLTPDKKLQEAIIQELLDLCQRVKTESDDVWIKKEAVTIEATCYLMTQKPQLVLDLFGEDLRPIPQDTEMIAQSYQMMGNTKKAKEVVQISMYQHLLFLVSEAQSDMMLNADHLEKVDETLRRTLGTAELYNLDSLHPNTMAQVYYVAAHVYCLNNQTAKALAMLQRYADVCVSDFFPYSLHGDDYFDAIENWFEDLELGASAPRSDKFIKESMIEGVLSNPVFASLADDPKYKNIVNKLKENLGGKQ</sequence>
<name>A0A923KVT3_9FIRM</name>
<keyword evidence="1" id="KW-0238">DNA-binding</keyword>
<organism evidence="3 4">
    <name type="scientific">Acetobacterium paludosum</name>
    <dbReference type="NCBI Taxonomy" id="52693"/>
    <lineage>
        <taxon>Bacteria</taxon>
        <taxon>Bacillati</taxon>
        <taxon>Bacillota</taxon>
        <taxon>Clostridia</taxon>
        <taxon>Eubacteriales</taxon>
        <taxon>Eubacteriaceae</taxon>
        <taxon>Acetobacterium</taxon>
    </lineage>
</organism>
<evidence type="ECO:0000259" key="2">
    <source>
        <dbReference type="PROSITE" id="PS50943"/>
    </source>
</evidence>
<dbReference type="AlphaFoldDB" id="A0A923KVT3"/>
<reference evidence="3" key="1">
    <citation type="submission" date="2019-10" db="EMBL/GenBank/DDBJ databases">
        <authorList>
            <person name="Ross D.E."/>
            <person name="Gulliver D."/>
        </authorList>
    </citation>
    <scope>NUCLEOTIDE SEQUENCE</scope>
    <source>
        <strain evidence="3">DER-2019</strain>
    </source>
</reference>
<accession>A0A923KVT3</accession>
<feature type="domain" description="HTH cro/C1-type" evidence="2">
    <location>
        <begin position="10"/>
        <end position="64"/>
    </location>
</feature>
<dbReference type="Gene3D" id="1.10.260.40">
    <property type="entry name" value="lambda repressor-like DNA-binding domains"/>
    <property type="match status" value="1"/>
</dbReference>
<dbReference type="RefSeq" id="WP_148566762.1">
    <property type="nucleotide sequence ID" value="NZ_RXYA01000005.1"/>
</dbReference>